<keyword evidence="3" id="KW-0732">Signal</keyword>
<name>A0ABS9CV38_9RHOB</name>
<protein>
    <submittedName>
        <fullName evidence="5">Extracellular solute-binding protein</fullName>
    </submittedName>
</protein>
<proteinExistence type="inferred from homology"/>
<evidence type="ECO:0000256" key="3">
    <source>
        <dbReference type="ARBA" id="ARBA00022729"/>
    </source>
</evidence>
<comment type="similarity">
    <text evidence="2">Belongs to the bacterial solute-binding protein 5 family.</text>
</comment>
<evidence type="ECO:0000259" key="4">
    <source>
        <dbReference type="Pfam" id="PF00496"/>
    </source>
</evidence>
<dbReference type="InterPro" id="IPR030678">
    <property type="entry name" value="Peptide/Ni-bd"/>
</dbReference>
<evidence type="ECO:0000313" key="5">
    <source>
        <dbReference type="EMBL" id="MCF2871107.1"/>
    </source>
</evidence>
<comment type="subcellular location">
    <subcellularLocation>
        <location evidence="1">Periplasm</location>
    </subcellularLocation>
</comment>
<accession>A0ABS9CV38</accession>
<evidence type="ECO:0000256" key="1">
    <source>
        <dbReference type="ARBA" id="ARBA00004418"/>
    </source>
</evidence>
<dbReference type="Pfam" id="PF00496">
    <property type="entry name" value="SBP_bac_5"/>
    <property type="match status" value="1"/>
</dbReference>
<comment type="caution">
    <text evidence="5">The sequence shown here is derived from an EMBL/GenBank/DDBJ whole genome shotgun (WGS) entry which is preliminary data.</text>
</comment>
<organism evidence="5 6">
    <name type="scientific">Octadecabacter dasysiphoniae</name>
    <dbReference type="NCBI Taxonomy" id="2909341"/>
    <lineage>
        <taxon>Bacteria</taxon>
        <taxon>Pseudomonadati</taxon>
        <taxon>Pseudomonadota</taxon>
        <taxon>Alphaproteobacteria</taxon>
        <taxon>Rhodobacterales</taxon>
        <taxon>Roseobacteraceae</taxon>
        <taxon>Octadecabacter</taxon>
    </lineage>
</organism>
<dbReference type="InterPro" id="IPR000914">
    <property type="entry name" value="SBP_5_dom"/>
</dbReference>
<dbReference type="Proteomes" id="UP001200557">
    <property type="component" value="Unassembled WGS sequence"/>
</dbReference>
<evidence type="ECO:0000313" key="6">
    <source>
        <dbReference type="Proteomes" id="UP001200557"/>
    </source>
</evidence>
<dbReference type="SUPFAM" id="SSF53850">
    <property type="entry name" value="Periplasmic binding protein-like II"/>
    <property type="match status" value="1"/>
</dbReference>
<dbReference type="EMBL" id="JAKGAQ010000002">
    <property type="protein sequence ID" value="MCF2871107.1"/>
    <property type="molecule type" value="Genomic_DNA"/>
</dbReference>
<evidence type="ECO:0000256" key="2">
    <source>
        <dbReference type="ARBA" id="ARBA00005695"/>
    </source>
</evidence>
<dbReference type="Gene3D" id="3.40.190.10">
    <property type="entry name" value="Periplasmic binding protein-like II"/>
    <property type="match status" value="1"/>
</dbReference>
<dbReference type="RefSeq" id="WP_235225226.1">
    <property type="nucleotide sequence ID" value="NZ_JAKGAQ010000002.1"/>
</dbReference>
<dbReference type="PANTHER" id="PTHR30290:SF64">
    <property type="entry name" value="ABC TRANSPORTER PERIPLASMIC BINDING PROTEIN"/>
    <property type="match status" value="1"/>
</dbReference>
<dbReference type="InterPro" id="IPR039424">
    <property type="entry name" value="SBP_5"/>
</dbReference>
<dbReference type="PANTHER" id="PTHR30290">
    <property type="entry name" value="PERIPLASMIC BINDING COMPONENT OF ABC TRANSPORTER"/>
    <property type="match status" value="1"/>
</dbReference>
<keyword evidence="6" id="KW-1185">Reference proteome</keyword>
<gene>
    <name evidence="5" type="ORF">L0664_08515</name>
</gene>
<dbReference type="Gene3D" id="3.10.105.10">
    <property type="entry name" value="Dipeptide-binding Protein, Domain 3"/>
    <property type="match status" value="1"/>
</dbReference>
<dbReference type="CDD" id="cd08497">
    <property type="entry name" value="MbnE-like"/>
    <property type="match status" value="1"/>
</dbReference>
<dbReference type="PIRSF" id="PIRSF002741">
    <property type="entry name" value="MppA"/>
    <property type="match status" value="1"/>
</dbReference>
<reference evidence="5 6" key="1">
    <citation type="submission" date="2022-01" db="EMBL/GenBank/DDBJ databases">
        <title>Octadecabacter sp. nov., isolated from a marine alga.</title>
        <authorList>
            <person name="Jin M.S."/>
            <person name="Kim H.M."/>
            <person name="Han D.M."/>
            <person name="Jung J.J."/>
            <person name="Jeon C.O."/>
        </authorList>
    </citation>
    <scope>NUCLEOTIDE SEQUENCE [LARGE SCALE GENOMIC DNA]</scope>
    <source>
        <strain evidence="5 6">G9-8</strain>
    </source>
</reference>
<sequence length="639" mass="71607">MTKTPCRTAKAVAQSKTTGISKWGLMLAGSVFAIAGATMVRAESHEEITVSHGFSNFGELKYGPDIEHLDYVNPDAPKGGEISVWSRGTFDTFNGFTREGTLGAGTTILYESILVATADDPYGAYCYLCTTMEYPESLDWVIFNLREDVTFSDGTPFTAEDVEFANNLIMEQGLPEYVAVVSDFLTDVEVLDTYRIKFTFAPGAPRRDVIGFAGTTRAFSKAWFEETGARLDESTDVPFLGTGAYVLDSYDTNRQIIYAKDQDWWGAEHPFNIGQANFDTIRYEYFTDSAAAFEAFKAGEYTFRLENSSLQWATGYEFPAVEQGWVNVEELPDGAMGSAQAYIFNLRDPKFQDRDVREAIGLMFNFEWSNETLFYGLYERVESFWQNSDLQARGVPSEAEIEVLQPYVDNGLLPASILTDEAVVPLQSGANRPTDRSNLRIASDLLEGAGWIAGEDGIRRKDGQVLSLEMLTYSPGSDRIVNPYIENLKRLGIDATMNRVDFAQYVDRLQAPVDFDMITHNLTQMFEPGTGMRQWFGSETADDSSRNLMGLKNGVVDALMTVVINAKSLEEMTVATQALDRVLRAELFWVPQFYNDKHFVAYYDQYEYPDPLPPFALGNLSFWWYNADRAAELEAAGAF</sequence>
<feature type="domain" description="Solute-binding protein family 5" evidence="4">
    <location>
        <begin position="141"/>
        <end position="540"/>
    </location>
</feature>